<name>A0A9D1G034_9FIRM</name>
<comment type="function">
    <text evidence="2">May play the central regulatory role in sporulation. It may be an element of the effector pathway responsible for the activation of sporulation genes in response to nutritional stress. Spo0A may act in concert with spo0H (a sigma factor) to control the expression of some genes that are critical to the sporulation process.</text>
</comment>
<dbReference type="Gene3D" id="3.40.50.2300">
    <property type="match status" value="1"/>
</dbReference>
<accession>A0A9D1G034</accession>
<dbReference type="Proteomes" id="UP000824140">
    <property type="component" value="Unassembled WGS sequence"/>
</dbReference>
<dbReference type="SMART" id="SM00448">
    <property type="entry name" value="REC"/>
    <property type="match status" value="1"/>
</dbReference>
<dbReference type="SMART" id="SM00850">
    <property type="entry name" value="LytTR"/>
    <property type="match status" value="1"/>
</dbReference>
<dbReference type="InterPro" id="IPR011006">
    <property type="entry name" value="CheY-like_superfamily"/>
</dbReference>
<dbReference type="SUPFAM" id="SSF52172">
    <property type="entry name" value="CheY-like"/>
    <property type="match status" value="1"/>
</dbReference>
<dbReference type="Pfam" id="PF00072">
    <property type="entry name" value="Response_reg"/>
    <property type="match status" value="1"/>
</dbReference>
<dbReference type="InterPro" id="IPR046947">
    <property type="entry name" value="LytR-like"/>
</dbReference>
<feature type="modified residue" description="4-aspartylphosphate" evidence="3">
    <location>
        <position position="66"/>
    </location>
</feature>
<dbReference type="GO" id="GO:0003677">
    <property type="term" value="F:DNA binding"/>
    <property type="evidence" value="ECO:0007669"/>
    <property type="project" value="InterPro"/>
</dbReference>
<evidence type="ECO:0000256" key="3">
    <source>
        <dbReference type="PROSITE-ProRule" id="PRU00169"/>
    </source>
</evidence>
<comment type="caution">
    <text evidence="6">The sequence shown here is derived from an EMBL/GenBank/DDBJ whole genome shotgun (WGS) entry which is preliminary data.</text>
</comment>
<evidence type="ECO:0000256" key="2">
    <source>
        <dbReference type="ARBA" id="ARBA00024867"/>
    </source>
</evidence>
<evidence type="ECO:0000313" key="6">
    <source>
        <dbReference type="EMBL" id="HIS92604.1"/>
    </source>
</evidence>
<keyword evidence="3" id="KW-0597">Phosphoprotein</keyword>
<gene>
    <name evidence="6" type="ORF">IAA84_06250</name>
</gene>
<feature type="domain" description="Response regulatory" evidence="4">
    <location>
        <begin position="10"/>
        <end position="129"/>
    </location>
</feature>
<dbReference type="PANTHER" id="PTHR37299">
    <property type="entry name" value="TRANSCRIPTIONAL REGULATOR-RELATED"/>
    <property type="match status" value="1"/>
</dbReference>
<dbReference type="PROSITE" id="PS50110">
    <property type="entry name" value="RESPONSE_REGULATORY"/>
    <property type="match status" value="1"/>
</dbReference>
<dbReference type="PANTHER" id="PTHR37299:SF1">
    <property type="entry name" value="STAGE 0 SPORULATION PROTEIN A HOMOLOG"/>
    <property type="match status" value="1"/>
</dbReference>
<dbReference type="Gene3D" id="2.40.50.1020">
    <property type="entry name" value="LytTr DNA-binding domain"/>
    <property type="match status" value="1"/>
</dbReference>
<evidence type="ECO:0000313" key="7">
    <source>
        <dbReference type="Proteomes" id="UP000824140"/>
    </source>
</evidence>
<dbReference type="AlphaFoldDB" id="A0A9D1G034"/>
<dbReference type="InterPro" id="IPR007492">
    <property type="entry name" value="LytTR_DNA-bd_dom"/>
</dbReference>
<sequence>MPNQTRVPLRLAICDDEALDRAQIAQMAQEILRAEEIRAEIFCFDSAGALLREIRMGQSFPILLLDVMMEGMDGMELAAALRAGQEEAAIIFISSNREMALQGYEVAAARYLAKPLDAAKLREALLHCCAAYMQPREIVLPTASGQSRIHVSAIVYVEPWDRGVRLHLAHKNVEVRLPISQVTAMLPERQFAYYHRTLLVNLAHVRYVRYCELELKNGERLPISKYRLAQFKSEFMKYLKA</sequence>
<evidence type="ECO:0000259" key="4">
    <source>
        <dbReference type="PROSITE" id="PS50110"/>
    </source>
</evidence>
<protein>
    <recommendedName>
        <fullName evidence="1">Stage 0 sporulation protein A homolog</fullName>
    </recommendedName>
</protein>
<dbReference type="InterPro" id="IPR001789">
    <property type="entry name" value="Sig_transdc_resp-reg_receiver"/>
</dbReference>
<dbReference type="Pfam" id="PF04397">
    <property type="entry name" value="LytTR"/>
    <property type="match status" value="1"/>
</dbReference>
<feature type="domain" description="HTH LytTR-type" evidence="5">
    <location>
        <begin position="138"/>
        <end position="237"/>
    </location>
</feature>
<organism evidence="6 7">
    <name type="scientific">Candidatus Alectryocaccomicrobium excrementavium</name>
    <dbReference type="NCBI Taxonomy" id="2840668"/>
    <lineage>
        <taxon>Bacteria</taxon>
        <taxon>Bacillati</taxon>
        <taxon>Bacillota</taxon>
        <taxon>Clostridia</taxon>
        <taxon>Candidatus Alectryocaccomicrobium</taxon>
    </lineage>
</organism>
<reference evidence="6" key="1">
    <citation type="submission" date="2020-10" db="EMBL/GenBank/DDBJ databases">
        <authorList>
            <person name="Gilroy R."/>
        </authorList>
    </citation>
    <scope>NUCLEOTIDE SEQUENCE</scope>
    <source>
        <strain evidence="6">13766</strain>
    </source>
</reference>
<dbReference type="PROSITE" id="PS50930">
    <property type="entry name" value="HTH_LYTTR"/>
    <property type="match status" value="1"/>
</dbReference>
<dbReference type="GO" id="GO:0000156">
    <property type="term" value="F:phosphorelay response regulator activity"/>
    <property type="evidence" value="ECO:0007669"/>
    <property type="project" value="InterPro"/>
</dbReference>
<dbReference type="EMBL" id="DVJN01000123">
    <property type="protein sequence ID" value="HIS92604.1"/>
    <property type="molecule type" value="Genomic_DNA"/>
</dbReference>
<reference evidence="6" key="2">
    <citation type="journal article" date="2021" name="PeerJ">
        <title>Extensive microbial diversity within the chicken gut microbiome revealed by metagenomics and culture.</title>
        <authorList>
            <person name="Gilroy R."/>
            <person name="Ravi A."/>
            <person name="Getino M."/>
            <person name="Pursley I."/>
            <person name="Horton D.L."/>
            <person name="Alikhan N.F."/>
            <person name="Baker D."/>
            <person name="Gharbi K."/>
            <person name="Hall N."/>
            <person name="Watson M."/>
            <person name="Adriaenssens E.M."/>
            <person name="Foster-Nyarko E."/>
            <person name="Jarju S."/>
            <person name="Secka A."/>
            <person name="Antonio M."/>
            <person name="Oren A."/>
            <person name="Chaudhuri R.R."/>
            <person name="La Ragione R."/>
            <person name="Hildebrand F."/>
            <person name="Pallen M.J."/>
        </authorList>
    </citation>
    <scope>NUCLEOTIDE SEQUENCE</scope>
    <source>
        <strain evidence="6">13766</strain>
    </source>
</reference>
<evidence type="ECO:0000256" key="1">
    <source>
        <dbReference type="ARBA" id="ARBA00018672"/>
    </source>
</evidence>
<evidence type="ECO:0000259" key="5">
    <source>
        <dbReference type="PROSITE" id="PS50930"/>
    </source>
</evidence>
<proteinExistence type="predicted"/>